<gene>
    <name evidence="2" type="ORF">EVOR1521_LOCUS1836</name>
</gene>
<dbReference type="EMBL" id="CAUJNA010000085">
    <property type="protein sequence ID" value="CAJ1371540.1"/>
    <property type="molecule type" value="Genomic_DNA"/>
</dbReference>
<dbReference type="Proteomes" id="UP001178507">
    <property type="component" value="Unassembled WGS sequence"/>
</dbReference>
<accession>A0AA36HLU5</accession>
<reference evidence="2" key="1">
    <citation type="submission" date="2023-08" db="EMBL/GenBank/DDBJ databases">
        <authorList>
            <person name="Chen Y."/>
            <person name="Shah S."/>
            <person name="Dougan E. K."/>
            <person name="Thang M."/>
            <person name="Chan C."/>
        </authorList>
    </citation>
    <scope>NUCLEOTIDE SEQUENCE</scope>
</reference>
<dbReference type="InterPro" id="IPR036526">
    <property type="entry name" value="C-N_Hydrolase_sf"/>
</dbReference>
<dbReference type="AlphaFoldDB" id="A0AA36HLU5"/>
<dbReference type="Pfam" id="PF00795">
    <property type="entry name" value="CN_hydrolase"/>
    <property type="match status" value="1"/>
</dbReference>
<dbReference type="InterPro" id="IPR039703">
    <property type="entry name" value="Nta1"/>
</dbReference>
<name>A0AA36HLU5_9DINO</name>
<dbReference type="PANTHER" id="PTHR11750:SF26">
    <property type="entry name" value="PROTEIN N-TERMINAL AMIDASE"/>
    <property type="match status" value="1"/>
</dbReference>
<dbReference type="GO" id="GO:0008418">
    <property type="term" value="F:protein-N-terminal asparagine amidohydrolase activity"/>
    <property type="evidence" value="ECO:0007669"/>
    <property type="project" value="InterPro"/>
</dbReference>
<keyword evidence="3" id="KW-1185">Reference proteome</keyword>
<feature type="domain" description="CN hydrolase" evidence="1">
    <location>
        <begin position="3"/>
        <end position="285"/>
    </location>
</feature>
<dbReference type="GO" id="GO:0030163">
    <property type="term" value="P:protein catabolic process"/>
    <property type="evidence" value="ECO:0007669"/>
    <property type="project" value="TreeGrafter"/>
</dbReference>
<dbReference type="InterPro" id="IPR003010">
    <property type="entry name" value="C-N_Hydrolase"/>
</dbReference>
<dbReference type="Gene3D" id="3.60.110.10">
    <property type="entry name" value="Carbon-nitrogen hydrolase"/>
    <property type="match status" value="1"/>
</dbReference>
<dbReference type="PANTHER" id="PTHR11750">
    <property type="entry name" value="PROTEIN N-TERMINAL AMIDASE"/>
    <property type="match status" value="1"/>
</dbReference>
<dbReference type="PROSITE" id="PS50263">
    <property type="entry name" value="CN_HYDROLASE"/>
    <property type="match status" value="1"/>
</dbReference>
<organism evidence="2 3">
    <name type="scientific">Effrenium voratum</name>
    <dbReference type="NCBI Taxonomy" id="2562239"/>
    <lineage>
        <taxon>Eukaryota</taxon>
        <taxon>Sar</taxon>
        <taxon>Alveolata</taxon>
        <taxon>Dinophyceae</taxon>
        <taxon>Suessiales</taxon>
        <taxon>Symbiodiniaceae</taxon>
        <taxon>Effrenium</taxon>
    </lineage>
</organism>
<evidence type="ECO:0000313" key="3">
    <source>
        <dbReference type="Proteomes" id="UP001178507"/>
    </source>
</evidence>
<dbReference type="GO" id="GO:0070773">
    <property type="term" value="F:protein-N-terminal glutamine amidohydrolase activity"/>
    <property type="evidence" value="ECO:0007669"/>
    <property type="project" value="InterPro"/>
</dbReference>
<comment type="caution">
    <text evidence="2">The sequence shown here is derived from an EMBL/GenBank/DDBJ whole genome shotgun (WGS) entry which is preliminary data.</text>
</comment>
<dbReference type="SUPFAM" id="SSF56317">
    <property type="entry name" value="Carbon-nitrogen hydrolase"/>
    <property type="match status" value="1"/>
</dbReference>
<proteinExistence type="predicted"/>
<evidence type="ECO:0000313" key="2">
    <source>
        <dbReference type="EMBL" id="CAJ1371540.1"/>
    </source>
</evidence>
<evidence type="ECO:0000259" key="1">
    <source>
        <dbReference type="PROSITE" id="PS50263"/>
    </source>
</evidence>
<sequence length="356" mass="39833">MCLRVACLQVNPVHGKVAENRARAREMLERRQKELQGVHLLVLPEMAFTGYHWRSKEHISEVVETSKGPTSQWCKEVAKMLRCVVCCGLPLSYRRRLVNSMLVVGPKGTFVTRVDKVHLYESDKTWAEPGKSFKSLERVEGLPIAPVGFGICMDINPLDFKNPPEMFEFANFHREKGSRLLIFTSAWCKNHPDDSPEAFRAMSDQDLSRETLNTWLRRLGPLHGREVYFVCANRVGREPLELLGRNTELQNQFCGTSCVISLRDQQVLEQLSASEEGLLIADIPIPELEDVLPLWHLFVVLAAARAPGIGSRKFRGAKASWLKGCAAMAELGTCKVAGEPESLILVGLTLSAPVLT</sequence>
<protein>
    <recommendedName>
        <fullName evidence="1">CN hydrolase domain-containing protein</fullName>
    </recommendedName>
</protein>